<reference evidence="1 2" key="1">
    <citation type="submission" date="2019-11" db="EMBL/GenBank/DDBJ databases">
        <title>Type strains purchased from KCTC, JCM and DSMZ.</title>
        <authorList>
            <person name="Lu H."/>
        </authorList>
    </citation>
    <scope>NUCLEOTIDE SEQUENCE [LARGE SCALE GENOMIC DNA]</scope>
    <source>
        <strain evidence="1 2">DSM 103461</strain>
    </source>
</reference>
<dbReference type="Proteomes" id="UP000735592">
    <property type="component" value="Unassembled WGS sequence"/>
</dbReference>
<evidence type="ECO:0000313" key="1">
    <source>
        <dbReference type="EMBL" id="MTW31719.1"/>
    </source>
</evidence>
<name>A0ABW9SLV9_9BURK</name>
<sequence length="194" mass="21279">MVKLELSGPQWVTRFPGSASLKELSAPFRDYASAFVEALRSAGAVVTISATFRPIERAYLMHWAWLIAKAEKDPRKVPAMGGVNIQWDHQSEDGEYLHLPSVDAAKAMTRAYGIDGLGIAPALTSRHTAGRAVDMSIRWNGPLTIQSAEGNTVHILREPRTGMNLELHRVGEAYGVIKYNRGGDDKPHWSDTGA</sequence>
<proteinExistence type="predicted"/>
<organism evidence="1 2">
    <name type="scientific">Pseudoduganella danionis</name>
    <dbReference type="NCBI Taxonomy" id="1890295"/>
    <lineage>
        <taxon>Bacteria</taxon>
        <taxon>Pseudomonadati</taxon>
        <taxon>Pseudomonadota</taxon>
        <taxon>Betaproteobacteria</taxon>
        <taxon>Burkholderiales</taxon>
        <taxon>Oxalobacteraceae</taxon>
        <taxon>Telluria group</taxon>
        <taxon>Pseudoduganella</taxon>
    </lineage>
</organism>
<keyword evidence="2" id="KW-1185">Reference proteome</keyword>
<gene>
    <name evidence="1" type="ORF">GM655_02645</name>
</gene>
<comment type="caution">
    <text evidence="1">The sequence shown here is derived from an EMBL/GenBank/DDBJ whole genome shotgun (WGS) entry which is preliminary data.</text>
</comment>
<protein>
    <submittedName>
        <fullName evidence="1">Peptidoglycan-binding domain-containing protein</fullName>
    </submittedName>
</protein>
<accession>A0ABW9SLV9</accession>
<evidence type="ECO:0000313" key="2">
    <source>
        <dbReference type="Proteomes" id="UP000735592"/>
    </source>
</evidence>
<dbReference type="EMBL" id="WNKW01000001">
    <property type="protein sequence ID" value="MTW31719.1"/>
    <property type="molecule type" value="Genomic_DNA"/>
</dbReference>